<proteinExistence type="predicted"/>
<keyword evidence="2" id="KW-1185">Reference proteome</keyword>
<comment type="caution">
    <text evidence="1">The sequence shown here is derived from an EMBL/GenBank/DDBJ whole genome shotgun (WGS) entry which is preliminary data.</text>
</comment>
<evidence type="ECO:0000313" key="1">
    <source>
        <dbReference type="EMBL" id="CAG8554081.1"/>
    </source>
</evidence>
<sequence>MQEVFSPDEIFEDSEDNNNTDTVELINEMRRGRQRGSRGGKNIVSEKKDKISSQLPTLPDFDYFKHNVLFHQGGTLAHRQFRLQLAWDFVSDALNNKESHVACIWCQWEAKKNNQNIKEQNPPQSQIWCTKCNVALCCNISHPLCFEKYHTYIDE</sequence>
<organism evidence="1 2">
    <name type="scientific">Scutellospora calospora</name>
    <dbReference type="NCBI Taxonomy" id="85575"/>
    <lineage>
        <taxon>Eukaryota</taxon>
        <taxon>Fungi</taxon>
        <taxon>Fungi incertae sedis</taxon>
        <taxon>Mucoromycota</taxon>
        <taxon>Glomeromycotina</taxon>
        <taxon>Glomeromycetes</taxon>
        <taxon>Diversisporales</taxon>
        <taxon>Gigasporaceae</taxon>
        <taxon>Scutellospora</taxon>
    </lineage>
</organism>
<dbReference type="Proteomes" id="UP000789860">
    <property type="component" value="Unassembled WGS sequence"/>
</dbReference>
<dbReference type="EMBL" id="CAJVPM010008308">
    <property type="protein sequence ID" value="CAG8554081.1"/>
    <property type="molecule type" value="Genomic_DNA"/>
</dbReference>
<evidence type="ECO:0000313" key="2">
    <source>
        <dbReference type="Proteomes" id="UP000789860"/>
    </source>
</evidence>
<name>A0ACA9LWG7_9GLOM</name>
<gene>
    <name evidence="1" type="ORF">SCALOS_LOCUS5281</name>
</gene>
<protein>
    <submittedName>
        <fullName evidence="1">2351_t:CDS:1</fullName>
    </submittedName>
</protein>
<reference evidence="1" key="1">
    <citation type="submission" date="2021-06" db="EMBL/GenBank/DDBJ databases">
        <authorList>
            <person name="Kallberg Y."/>
            <person name="Tangrot J."/>
            <person name="Rosling A."/>
        </authorList>
    </citation>
    <scope>NUCLEOTIDE SEQUENCE</scope>
    <source>
        <strain evidence="1">AU212A</strain>
    </source>
</reference>
<accession>A0ACA9LWG7</accession>